<dbReference type="RefSeq" id="WP_223579738.1">
    <property type="nucleotide sequence ID" value="NZ_BAABFU010000003.1"/>
</dbReference>
<comment type="caution">
    <text evidence="2">The sequence shown here is derived from an EMBL/GenBank/DDBJ whole genome shotgun (WGS) entry which is preliminary data.</text>
</comment>
<evidence type="ECO:0000313" key="2">
    <source>
        <dbReference type="EMBL" id="GAA4351929.1"/>
    </source>
</evidence>
<reference evidence="3" key="1">
    <citation type="journal article" date="2019" name="Int. J. Syst. Evol. Microbiol.">
        <title>The Global Catalogue of Microorganisms (GCM) 10K type strain sequencing project: providing services to taxonomists for standard genome sequencing and annotation.</title>
        <authorList>
            <consortium name="The Broad Institute Genomics Platform"/>
            <consortium name="The Broad Institute Genome Sequencing Center for Infectious Disease"/>
            <person name="Wu L."/>
            <person name="Ma J."/>
        </authorList>
    </citation>
    <scope>NUCLEOTIDE SEQUENCE [LARGE SCALE GENOMIC DNA]</scope>
    <source>
        <strain evidence="3">JCM 17727</strain>
    </source>
</reference>
<keyword evidence="1" id="KW-0472">Membrane</keyword>
<feature type="transmembrane region" description="Helical" evidence="1">
    <location>
        <begin position="75"/>
        <end position="95"/>
    </location>
</feature>
<organism evidence="2 3">
    <name type="scientific">Kangiella taiwanensis</name>
    <dbReference type="NCBI Taxonomy" id="1079179"/>
    <lineage>
        <taxon>Bacteria</taxon>
        <taxon>Pseudomonadati</taxon>
        <taxon>Pseudomonadota</taxon>
        <taxon>Gammaproteobacteria</taxon>
        <taxon>Kangiellales</taxon>
        <taxon>Kangiellaceae</taxon>
        <taxon>Kangiella</taxon>
    </lineage>
</organism>
<keyword evidence="1" id="KW-0812">Transmembrane</keyword>
<dbReference type="EMBL" id="BAABFU010000003">
    <property type="protein sequence ID" value="GAA4351929.1"/>
    <property type="molecule type" value="Genomic_DNA"/>
</dbReference>
<keyword evidence="3" id="KW-1185">Reference proteome</keyword>
<evidence type="ECO:0000313" key="3">
    <source>
        <dbReference type="Proteomes" id="UP001501294"/>
    </source>
</evidence>
<sequence>MIKKKWTKRWLVILAGMIAPYFYLVGWQYSHTFYSEFGVDQAISSASFHEYIALGVQKAGEFILLSFLWLIDRSWQFYVITLVLLVVFITVYIFFDNAVRSPKEKDHKNKIRLWFRRNLKNKKFEYTVLPMLTAGILTTTFAIIVYIALVASTISLVGYRFAKYSVDTKKASYTACKPEIPNTKHDCTFVYDGSELVLSGMIVGRSSSRISIYNGQTETIELNGHRIVHQFKENLKE</sequence>
<name>A0ABP8I5Z5_9GAMM</name>
<gene>
    <name evidence="2" type="ORF">GCM10023150_19130</name>
</gene>
<evidence type="ECO:0000256" key="1">
    <source>
        <dbReference type="SAM" id="Phobius"/>
    </source>
</evidence>
<accession>A0ABP8I5Z5</accession>
<proteinExistence type="predicted"/>
<keyword evidence="1" id="KW-1133">Transmembrane helix</keyword>
<dbReference type="Proteomes" id="UP001501294">
    <property type="component" value="Unassembled WGS sequence"/>
</dbReference>
<feature type="transmembrane region" description="Helical" evidence="1">
    <location>
        <begin position="12"/>
        <end position="30"/>
    </location>
</feature>
<protein>
    <submittedName>
        <fullName evidence="2">Uncharacterized protein</fullName>
    </submittedName>
</protein>
<feature type="transmembrane region" description="Helical" evidence="1">
    <location>
        <begin position="126"/>
        <end position="149"/>
    </location>
</feature>